<reference evidence="12 13" key="1">
    <citation type="submission" date="2015-09" db="EMBL/GenBank/DDBJ databases">
        <title>Genome sequence of Oxobacter pfennigii DSM 3222.</title>
        <authorList>
            <person name="Poehlein A."/>
            <person name="Bengelsdorf F.R."/>
            <person name="Schiel-Bengelsdorf B."/>
            <person name="Duerre P."/>
            <person name="Daniel R."/>
        </authorList>
    </citation>
    <scope>NUCLEOTIDE SEQUENCE [LARGE SCALE GENOMIC DNA]</scope>
    <source>
        <strain evidence="12 13">DSM 3222</strain>
    </source>
</reference>
<dbReference type="GO" id="GO:0005829">
    <property type="term" value="C:cytosol"/>
    <property type="evidence" value="ECO:0007669"/>
    <property type="project" value="TreeGrafter"/>
</dbReference>
<evidence type="ECO:0000256" key="8">
    <source>
        <dbReference type="PROSITE-ProRule" id="PRU00169"/>
    </source>
</evidence>
<evidence type="ECO:0000256" key="5">
    <source>
        <dbReference type="ARBA" id="ARBA00023125"/>
    </source>
</evidence>
<dbReference type="InterPro" id="IPR011006">
    <property type="entry name" value="CheY-like_superfamily"/>
</dbReference>
<evidence type="ECO:0000256" key="1">
    <source>
        <dbReference type="ARBA" id="ARBA00018672"/>
    </source>
</evidence>
<feature type="domain" description="Response regulatory" evidence="10">
    <location>
        <begin position="2"/>
        <end position="115"/>
    </location>
</feature>
<dbReference type="PROSITE" id="PS51755">
    <property type="entry name" value="OMPR_PHOB"/>
    <property type="match status" value="1"/>
</dbReference>
<evidence type="ECO:0000256" key="6">
    <source>
        <dbReference type="ARBA" id="ARBA00023163"/>
    </source>
</evidence>
<dbReference type="FunFam" id="1.10.10.10:FF:000018">
    <property type="entry name" value="DNA-binding response regulator ResD"/>
    <property type="match status" value="1"/>
</dbReference>
<dbReference type="InterPro" id="IPR039420">
    <property type="entry name" value="WalR-like"/>
</dbReference>
<dbReference type="GO" id="GO:0006355">
    <property type="term" value="P:regulation of DNA-templated transcription"/>
    <property type="evidence" value="ECO:0007669"/>
    <property type="project" value="InterPro"/>
</dbReference>
<name>A0A0P8W5G5_9CLOT</name>
<dbReference type="GO" id="GO:0000156">
    <property type="term" value="F:phosphorelay response regulator activity"/>
    <property type="evidence" value="ECO:0007669"/>
    <property type="project" value="TreeGrafter"/>
</dbReference>
<evidence type="ECO:0000259" key="10">
    <source>
        <dbReference type="PROSITE" id="PS50110"/>
    </source>
</evidence>
<dbReference type="OrthoDB" id="9790442at2"/>
<dbReference type="FunFam" id="3.40.50.2300:FF:000001">
    <property type="entry name" value="DNA-binding response regulator PhoB"/>
    <property type="match status" value="1"/>
</dbReference>
<comment type="function">
    <text evidence="7">May play the central regulatory role in sporulation. It may be an element of the effector pathway responsible for the activation of sporulation genes in response to nutritional stress. Spo0A may act in concert with spo0H (a sigma factor) to control the expression of some genes that are critical to the sporulation process.</text>
</comment>
<keyword evidence="6" id="KW-0804">Transcription</keyword>
<dbReference type="AlphaFoldDB" id="A0A0P8W5G5"/>
<organism evidence="12 13">
    <name type="scientific">Oxobacter pfennigii</name>
    <dbReference type="NCBI Taxonomy" id="36849"/>
    <lineage>
        <taxon>Bacteria</taxon>
        <taxon>Bacillati</taxon>
        <taxon>Bacillota</taxon>
        <taxon>Clostridia</taxon>
        <taxon>Eubacteriales</taxon>
        <taxon>Clostridiaceae</taxon>
        <taxon>Oxobacter</taxon>
    </lineage>
</organism>
<dbReference type="InterPro" id="IPR001789">
    <property type="entry name" value="Sig_transdc_resp-reg_receiver"/>
</dbReference>
<evidence type="ECO:0000256" key="9">
    <source>
        <dbReference type="PROSITE-ProRule" id="PRU01091"/>
    </source>
</evidence>
<dbReference type="PANTHER" id="PTHR48111:SF40">
    <property type="entry name" value="PHOSPHATE REGULON TRANSCRIPTIONAL REGULATORY PROTEIN PHOB"/>
    <property type="match status" value="1"/>
</dbReference>
<evidence type="ECO:0000313" key="12">
    <source>
        <dbReference type="EMBL" id="KPU42870.1"/>
    </source>
</evidence>
<evidence type="ECO:0000256" key="3">
    <source>
        <dbReference type="ARBA" id="ARBA00023012"/>
    </source>
</evidence>
<dbReference type="SUPFAM" id="SSF46894">
    <property type="entry name" value="C-terminal effector domain of the bipartite response regulators"/>
    <property type="match status" value="1"/>
</dbReference>
<evidence type="ECO:0000256" key="4">
    <source>
        <dbReference type="ARBA" id="ARBA00023015"/>
    </source>
</evidence>
<evidence type="ECO:0000313" key="13">
    <source>
        <dbReference type="Proteomes" id="UP000050326"/>
    </source>
</evidence>
<evidence type="ECO:0000256" key="7">
    <source>
        <dbReference type="ARBA" id="ARBA00024867"/>
    </source>
</evidence>
<dbReference type="GO" id="GO:0000976">
    <property type="term" value="F:transcription cis-regulatory region binding"/>
    <property type="evidence" value="ECO:0007669"/>
    <property type="project" value="TreeGrafter"/>
</dbReference>
<keyword evidence="4" id="KW-0805">Transcription regulation</keyword>
<dbReference type="GO" id="GO:0032993">
    <property type="term" value="C:protein-DNA complex"/>
    <property type="evidence" value="ECO:0007669"/>
    <property type="project" value="TreeGrafter"/>
</dbReference>
<dbReference type="InterPro" id="IPR016032">
    <property type="entry name" value="Sig_transdc_resp-reg_C-effctor"/>
</dbReference>
<proteinExistence type="predicted"/>
<dbReference type="InterPro" id="IPR036388">
    <property type="entry name" value="WH-like_DNA-bd_sf"/>
</dbReference>
<dbReference type="SUPFAM" id="SSF52172">
    <property type="entry name" value="CheY-like"/>
    <property type="match status" value="1"/>
</dbReference>
<feature type="domain" description="OmpR/PhoB-type" evidence="11">
    <location>
        <begin position="129"/>
        <end position="228"/>
    </location>
</feature>
<gene>
    <name evidence="12" type="primary">phoP_4</name>
    <name evidence="12" type="ORF">OXPF_36380</name>
</gene>
<feature type="DNA-binding region" description="OmpR/PhoB-type" evidence="9">
    <location>
        <begin position="129"/>
        <end position="228"/>
    </location>
</feature>
<evidence type="ECO:0000259" key="11">
    <source>
        <dbReference type="PROSITE" id="PS51755"/>
    </source>
</evidence>
<dbReference type="Gene3D" id="1.10.10.10">
    <property type="entry name" value="Winged helix-like DNA-binding domain superfamily/Winged helix DNA-binding domain"/>
    <property type="match status" value="1"/>
</dbReference>
<dbReference type="Gene3D" id="3.40.50.2300">
    <property type="match status" value="1"/>
</dbReference>
<dbReference type="CDD" id="cd00383">
    <property type="entry name" value="trans_reg_C"/>
    <property type="match status" value="1"/>
</dbReference>
<dbReference type="InterPro" id="IPR001867">
    <property type="entry name" value="OmpR/PhoB-type_DNA-bd"/>
</dbReference>
<dbReference type="RefSeq" id="WP_054876609.1">
    <property type="nucleotide sequence ID" value="NZ_LKET01000051.1"/>
</dbReference>
<feature type="modified residue" description="4-aspartylphosphate" evidence="8">
    <location>
        <position position="51"/>
    </location>
</feature>
<evidence type="ECO:0000256" key="2">
    <source>
        <dbReference type="ARBA" id="ARBA00022553"/>
    </source>
</evidence>
<dbReference type="Gene3D" id="6.10.250.690">
    <property type="match status" value="1"/>
</dbReference>
<dbReference type="EMBL" id="LKET01000051">
    <property type="protein sequence ID" value="KPU42870.1"/>
    <property type="molecule type" value="Genomic_DNA"/>
</dbReference>
<dbReference type="Pfam" id="PF00486">
    <property type="entry name" value="Trans_reg_C"/>
    <property type="match status" value="1"/>
</dbReference>
<dbReference type="PANTHER" id="PTHR48111">
    <property type="entry name" value="REGULATOR OF RPOS"/>
    <property type="match status" value="1"/>
</dbReference>
<dbReference type="SMART" id="SM00862">
    <property type="entry name" value="Trans_reg_C"/>
    <property type="match status" value="1"/>
</dbReference>
<sequence length="232" mass="26853">MNILVAEDEADIRNLLKVNLEENDYTVFAAENGLDAWDIIKAQEVNLAILDVMMPMLDGFNLLRKIREKSTIPVIFLTARADDMDKLLGLGMGADDYLVKPFSMKELIARVAAQLRRSNEYTLSKQQENNVIEYGRLRIDKEGCCVYKDGNPIGLNAKEYKLLLYMAENPERVFTKKQLYHAVWDEDLYYDDNTIMVHISHIRNKIEINPQEPEYIKTIRGIGYKFHTGETR</sequence>
<accession>A0A0P8W5G5</accession>
<comment type="caution">
    <text evidence="12">The sequence shown here is derived from an EMBL/GenBank/DDBJ whole genome shotgun (WGS) entry which is preliminary data.</text>
</comment>
<dbReference type="PROSITE" id="PS50110">
    <property type="entry name" value="RESPONSE_REGULATORY"/>
    <property type="match status" value="1"/>
</dbReference>
<keyword evidence="2 8" id="KW-0597">Phosphoprotein</keyword>
<dbReference type="Pfam" id="PF00072">
    <property type="entry name" value="Response_reg"/>
    <property type="match status" value="1"/>
</dbReference>
<protein>
    <recommendedName>
        <fullName evidence="1">Stage 0 sporulation protein A homolog</fullName>
    </recommendedName>
</protein>
<keyword evidence="13" id="KW-1185">Reference proteome</keyword>
<keyword evidence="3" id="KW-0902">Two-component regulatory system</keyword>
<dbReference type="STRING" id="36849.OXPF_36380"/>
<dbReference type="Proteomes" id="UP000050326">
    <property type="component" value="Unassembled WGS sequence"/>
</dbReference>
<dbReference type="CDD" id="cd17574">
    <property type="entry name" value="REC_OmpR"/>
    <property type="match status" value="1"/>
</dbReference>
<keyword evidence="5 9" id="KW-0238">DNA-binding</keyword>
<dbReference type="PATRIC" id="fig|36849.3.peg.3842"/>
<dbReference type="SMART" id="SM00448">
    <property type="entry name" value="REC"/>
    <property type="match status" value="1"/>
</dbReference>